<dbReference type="PANTHER" id="PTHR21599">
    <property type="entry name" value="GLYCERATE KINASE"/>
    <property type="match status" value="1"/>
</dbReference>
<dbReference type="SUPFAM" id="SSF110738">
    <property type="entry name" value="Glycerate kinase I"/>
    <property type="match status" value="1"/>
</dbReference>
<keyword evidence="3 4" id="KW-0418">Kinase</keyword>
<dbReference type="NCBIfam" id="TIGR00045">
    <property type="entry name" value="glycerate kinase"/>
    <property type="match status" value="1"/>
</dbReference>
<dbReference type="InterPro" id="IPR018197">
    <property type="entry name" value="Glycerate_kinase_RE-like"/>
</dbReference>
<dbReference type="InterPro" id="IPR004381">
    <property type="entry name" value="Glycerate_kinase"/>
</dbReference>
<proteinExistence type="inferred from homology"/>
<dbReference type="Pfam" id="PF02595">
    <property type="entry name" value="Gly_kinase"/>
    <property type="match status" value="1"/>
</dbReference>
<gene>
    <name evidence="5" type="ORF">FOF46_01935</name>
</gene>
<dbReference type="PANTHER" id="PTHR21599:SF0">
    <property type="entry name" value="GLYCERATE KINASE"/>
    <property type="match status" value="1"/>
</dbReference>
<evidence type="ECO:0000256" key="4">
    <source>
        <dbReference type="PIRNR" id="PIRNR006078"/>
    </source>
</evidence>
<dbReference type="InterPro" id="IPR036129">
    <property type="entry name" value="Glycerate_kinase_sf"/>
</dbReference>
<dbReference type="InterPro" id="IPR018193">
    <property type="entry name" value="Glyc_kinase_flavodox-like_fold"/>
</dbReference>
<dbReference type="OrthoDB" id="9774290at2"/>
<dbReference type="AlphaFoldDB" id="A0A554VQX5"/>
<dbReference type="RefSeq" id="WP_109438402.1">
    <property type="nucleotide sequence ID" value="NZ_CANLFO010000023.1"/>
</dbReference>
<evidence type="ECO:0000313" key="6">
    <source>
        <dbReference type="Proteomes" id="UP000318833"/>
    </source>
</evidence>
<keyword evidence="6" id="KW-1185">Reference proteome</keyword>
<organism evidence="5 6">
    <name type="scientific">Aquimarina algiphila</name>
    <dbReference type="NCBI Taxonomy" id="2047982"/>
    <lineage>
        <taxon>Bacteria</taxon>
        <taxon>Pseudomonadati</taxon>
        <taxon>Bacteroidota</taxon>
        <taxon>Flavobacteriia</taxon>
        <taxon>Flavobacteriales</taxon>
        <taxon>Flavobacteriaceae</taxon>
        <taxon>Aquimarina</taxon>
    </lineage>
</organism>
<evidence type="ECO:0000313" key="5">
    <source>
        <dbReference type="EMBL" id="TSE11009.1"/>
    </source>
</evidence>
<reference evidence="5 6" key="1">
    <citation type="submission" date="2019-07" db="EMBL/GenBank/DDBJ databases">
        <title>The draft genome sequence of Aquimarina algiphila M91.</title>
        <authorList>
            <person name="Meng X."/>
        </authorList>
    </citation>
    <scope>NUCLEOTIDE SEQUENCE [LARGE SCALE GENOMIC DNA]</scope>
    <source>
        <strain evidence="5 6">M91</strain>
    </source>
</reference>
<accession>A0A554VQX5</accession>
<evidence type="ECO:0000256" key="1">
    <source>
        <dbReference type="ARBA" id="ARBA00006284"/>
    </source>
</evidence>
<keyword evidence="2 4" id="KW-0808">Transferase</keyword>
<dbReference type="PIRSF" id="PIRSF006078">
    <property type="entry name" value="GlxK"/>
    <property type="match status" value="1"/>
</dbReference>
<dbReference type="Proteomes" id="UP000318833">
    <property type="component" value="Unassembled WGS sequence"/>
</dbReference>
<dbReference type="GO" id="GO:0031388">
    <property type="term" value="P:organic acid phosphorylation"/>
    <property type="evidence" value="ECO:0007669"/>
    <property type="project" value="UniProtKB-UniRule"/>
</dbReference>
<evidence type="ECO:0000256" key="3">
    <source>
        <dbReference type="ARBA" id="ARBA00022777"/>
    </source>
</evidence>
<comment type="similarity">
    <text evidence="1 4">Belongs to the glycerate kinase type-1 family.</text>
</comment>
<dbReference type="Gene3D" id="3.90.1510.10">
    <property type="entry name" value="Glycerate kinase, domain 2"/>
    <property type="match status" value="1"/>
</dbReference>
<name>A0A554VQX5_9FLAO</name>
<evidence type="ECO:0000256" key="2">
    <source>
        <dbReference type="ARBA" id="ARBA00022679"/>
    </source>
</evidence>
<comment type="caution">
    <text evidence="5">The sequence shown here is derived from an EMBL/GenBank/DDBJ whole genome shotgun (WGS) entry which is preliminary data.</text>
</comment>
<sequence length="383" mass="41658">MKFVIAPDKFKGSLDGFEFCDAVEEGLRQVIPKAKIIKLPLADGGDGTMEVIRYYLKGEKVSSTINDPLFRKISANYLFNSQEKIAYIEMAEASGLKLLKESEQNCMNTSSYGTGELIVDAIDKGAERIILGIGGSSTNDCGIGMAEALGYRFLDCAGNKVTPVGKNLSSITKINTHHLHPKLANVKFEVACDVNNPLYGKNGAAKIYAAQKGASKSEIEFLDLGLRHFSNLLKVEFSKDVQKEKGSGAAGGMGAAAITFLNANLISGIELVKRMADIDIHIKDADWVITGEGRLDRQTLAGKTMKGVVDSAKKMNIPVAAFCGIVDIPDKDYHQLGLRFSTSILLDIVPLEEAIKNSYQNLRFSVMNFANAIYQNEDKKLEG</sequence>
<dbReference type="GO" id="GO:0008887">
    <property type="term" value="F:glycerate kinase activity"/>
    <property type="evidence" value="ECO:0007669"/>
    <property type="project" value="UniProtKB-UniRule"/>
</dbReference>
<protein>
    <submittedName>
        <fullName evidence="5">Glycerate kinase</fullName>
    </submittedName>
</protein>
<dbReference type="EMBL" id="VLNR01000003">
    <property type="protein sequence ID" value="TSE11009.1"/>
    <property type="molecule type" value="Genomic_DNA"/>
</dbReference>
<dbReference type="Gene3D" id="3.40.50.10350">
    <property type="entry name" value="Glycerate kinase, domain 1"/>
    <property type="match status" value="1"/>
</dbReference>